<evidence type="ECO:0000259" key="3">
    <source>
        <dbReference type="Pfam" id="PF00288"/>
    </source>
</evidence>
<dbReference type="InterPro" id="IPR013750">
    <property type="entry name" value="GHMP_kinase_C_dom"/>
</dbReference>
<dbReference type="PANTHER" id="PTHR20861">
    <property type="entry name" value="HOMOSERINE/4-DIPHOSPHOCYTIDYL-2-C-METHYL-D-ERYTHRITOL KINASE"/>
    <property type="match status" value="1"/>
</dbReference>
<dbReference type="InterPro" id="IPR006204">
    <property type="entry name" value="GHMP_kinase_N_dom"/>
</dbReference>
<dbReference type="SUPFAM" id="SSF54211">
    <property type="entry name" value="Ribosomal protein S5 domain 2-like"/>
    <property type="match status" value="1"/>
</dbReference>
<proteinExistence type="predicted"/>
<dbReference type="AlphaFoldDB" id="A0A0D2JRL3"/>
<dbReference type="GO" id="GO:0016301">
    <property type="term" value="F:kinase activity"/>
    <property type="evidence" value="ECO:0007669"/>
    <property type="project" value="UniProtKB-KW"/>
</dbReference>
<evidence type="ECO:0000259" key="4">
    <source>
        <dbReference type="Pfam" id="PF08544"/>
    </source>
</evidence>
<accession>A0A0D2JRL3</accession>
<reference evidence="5 6" key="1">
    <citation type="submission" date="2013-11" db="EMBL/GenBank/DDBJ databases">
        <title>Metagenomic analysis of a methanogenic consortium involved in long chain n-alkane degradation.</title>
        <authorList>
            <person name="Davidova I.A."/>
            <person name="Callaghan A.V."/>
            <person name="Wawrik B."/>
            <person name="Pruitt S."/>
            <person name="Marks C."/>
            <person name="Duncan K.E."/>
            <person name="Suflita J.M."/>
        </authorList>
    </citation>
    <scope>NUCLEOTIDE SEQUENCE [LARGE SCALE GENOMIC DNA]</scope>
    <source>
        <strain evidence="5 6">SPR</strain>
    </source>
</reference>
<feature type="domain" description="GHMP kinase N-terminal" evidence="3">
    <location>
        <begin position="59"/>
        <end position="129"/>
    </location>
</feature>
<keyword evidence="6" id="KW-1185">Reference proteome</keyword>
<dbReference type="InterPro" id="IPR020568">
    <property type="entry name" value="Ribosomal_Su5_D2-typ_SF"/>
</dbReference>
<evidence type="ECO:0000256" key="1">
    <source>
        <dbReference type="ARBA" id="ARBA00022679"/>
    </source>
</evidence>
<dbReference type="InterPro" id="IPR004422">
    <property type="entry name" value="RFAP_synthase"/>
</dbReference>
<comment type="caution">
    <text evidence="5">The sequence shown here is derived from an EMBL/GenBank/DDBJ whole genome shotgun (WGS) entry which is preliminary data.</text>
</comment>
<protein>
    <submittedName>
        <fullName evidence="5">Beta-hydroxylase</fullName>
    </submittedName>
</protein>
<evidence type="ECO:0000313" key="6">
    <source>
        <dbReference type="Proteomes" id="UP000032233"/>
    </source>
</evidence>
<evidence type="ECO:0000256" key="2">
    <source>
        <dbReference type="ARBA" id="ARBA00022777"/>
    </source>
</evidence>
<dbReference type="NCBIfam" id="TIGR00144">
    <property type="entry name" value="beta_RFAP_syn"/>
    <property type="match status" value="1"/>
</dbReference>
<dbReference type="InterPro" id="IPR014721">
    <property type="entry name" value="Ribsml_uS5_D2-typ_fold_subgr"/>
</dbReference>
<dbReference type="STRING" id="1429043.X474_20345"/>
<dbReference type="Pfam" id="PF08544">
    <property type="entry name" value="GHMP_kinases_C"/>
    <property type="match status" value="1"/>
</dbReference>
<dbReference type="PANTHER" id="PTHR20861:SF6">
    <property type="entry name" value="BETA-RIBOFURANOSYLPHENOL 5'-PHOSPHATE SYNTHASE"/>
    <property type="match status" value="1"/>
</dbReference>
<dbReference type="PATRIC" id="fig|1429043.3.peg.4311"/>
<dbReference type="InParanoid" id="A0A0D2JRL3"/>
<organism evidence="5 6">
    <name type="scientific">Dethiosulfatarculus sandiegensis</name>
    <dbReference type="NCBI Taxonomy" id="1429043"/>
    <lineage>
        <taxon>Bacteria</taxon>
        <taxon>Pseudomonadati</taxon>
        <taxon>Thermodesulfobacteriota</taxon>
        <taxon>Desulfarculia</taxon>
        <taxon>Desulfarculales</taxon>
        <taxon>Desulfarculaceae</taxon>
        <taxon>Dethiosulfatarculus</taxon>
    </lineage>
</organism>
<sequence>MRLRSISRLHFGFLDLNGDLGRKYGSLGLALTNPAYTLSLKPHHDLKVVNGPKRRTVACLEGLARHFRQKPLFKVEFSEEIPSHTGLGSGTQLHLALAKTATTMWGLNLDIKELASLVSRGRRSGVGVFAFDQGGFILDAGHNTDCLNKGQPPLMLMRLEFPTDWCFVLAIPQELKGLSGSKENETLATLKPSRMISQDICRFTVMKLLPSLIERDIKEFGCALTEIDRRTGMFFQAAQDGIYSESGAEDIVGYMLQAGAYGAGQSSWGPAIYGLSTQDEAPMVAKRVTEFFSKKLISGKVFIAQPDNRGVQMDFLDFKSNQF</sequence>
<dbReference type="Gene3D" id="3.30.230.10">
    <property type="match status" value="1"/>
</dbReference>
<dbReference type="GO" id="GO:0005524">
    <property type="term" value="F:ATP binding"/>
    <property type="evidence" value="ECO:0007669"/>
    <property type="project" value="InterPro"/>
</dbReference>
<name>A0A0D2JRL3_9BACT</name>
<feature type="domain" description="GHMP kinase C-terminal" evidence="4">
    <location>
        <begin position="209"/>
        <end position="293"/>
    </location>
</feature>
<evidence type="ECO:0000313" key="5">
    <source>
        <dbReference type="EMBL" id="KIX12140.1"/>
    </source>
</evidence>
<dbReference type="Pfam" id="PF00288">
    <property type="entry name" value="GHMP_kinases_N"/>
    <property type="match status" value="1"/>
</dbReference>
<gene>
    <name evidence="5" type="ORF">X474_20345</name>
</gene>
<keyword evidence="2" id="KW-0418">Kinase</keyword>
<dbReference type="PIRSF" id="PIRSF004884">
    <property type="entry name" value="Sugar_kin_arch"/>
    <property type="match status" value="1"/>
</dbReference>
<keyword evidence="1" id="KW-0808">Transferase</keyword>
<dbReference type="Proteomes" id="UP000032233">
    <property type="component" value="Unassembled WGS sequence"/>
</dbReference>
<dbReference type="EMBL" id="AZAC01000034">
    <property type="protein sequence ID" value="KIX12140.1"/>
    <property type="molecule type" value="Genomic_DNA"/>
</dbReference>